<evidence type="ECO:0000313" key="3">
    <source>
        <dbReference type="Proteomes" id="UP001157161"/>
    </source>
</evidence>
<feature type="transmembrane region" description="Helical" evidence="1">
    <location>
        <begin position="20"/>
        <end position="39"/>
    </location>
</feature>
<dbReference type="AlphaFoldDB" id="A0AA38CSQ2"/>
<organism evidence="2 3">
    <name type="scientific">Litorihabitans aurantiacus</name>
    <dbReference type="NCBI Taxonomy" id="1930061"/>
    <lineage>
        <taxon>Bacteria</taxon>
        <taxon>Bacillati</taxon>
        <taxon>Actinomycetota</taxon>
        <taxon>Actinomycetes</taxon>
        <taxon>Micrococcales</taxon>
        <taxon>Beutenbergiaceae</taxon>
        <taxon>Litorihabitans</taxon>
    </lineage>
</organism>
<keyword evidence="1" id="KW-0812">Transmembrane</keyword>
<dbReference type="EMBL" id="BSUM01000001">
    <property type="protein sequence ID" value="GMA31644.1"/>
    <property type="molecule type" value="Genomic_DNA"/>
</dbReference>
<keyword evidence="1" id="KW-1133">Transmembrane helix</keyword>
<sequence>MTPADGERTAARGRLARLTAGVAGAAAVLTVLTLLARLVGFARWFALNAWVGPNEVGTAYSTANTVPNVLFEVAAGERWPAPSSRCWPDRSRSTCAATSTARPRRC</sequence>
<protein>
    <submittedName>
        <fullName evidence="2">Uncharacterized protein</fullName>
    </submittedName>
</protein>
<evidence type="ECO:0000313" key="2">
    <source>
        <dbReference type="EMBL" id="GMA31644.1"/>
    </source>
</evidence>
<reference evidence="2" key="1">
    <citation type="journal article" date="2014" name="Int. J. Syst. Evol. Microbiol.">
        <title>Complete genome sequence of Corynebacterium casei LMG S-19264T (=DSM 44701T), isolated from a smear-ripened cheese.</title>
        <authorList>
            <consortium name="US DOE Joint Genome Institute (JGI-PGF)"/>
            <person name="Walter F."/>
            <person name="Albersmeier A."/>
            <person name="Kalinowski J."/>
            <person name="Ruckert C."/>
        </authorList>
    </citation>
    <scope>NUCLEOTIDE SEQUENCE</scope>
    <source>
        <strain evidence="2">NBRC 112290</strain>
    </source>
</reference>
<evidence type="ECO:0000256" key="1">
    <source>
        <dbReference type="SAM" id="Phobius"/>
    </source>
</evidence>
<reference evidence="2" key="2">
    <citation type="submission" date="2023-02" db="EMBL/GenBank/DDBJ databases">
        <authorList>
            <person name="Sun Q."/>
            <person name="Mori K."/>
        </authorList>
    </citation>
    <scope>NUCLEOTIDE SEQUENCE</scope>
    <source>
        <strain evidence="2">NBRC 112290</strain>
    </source>
</reference>
<accession>A0AA38CSQ2</accession>
<keyword evidence="3" id="KW-1185">Reference proteome</keyword>
<dbReference type="Proteomes" id="UP001157161">
    <property type="component" value="Unassembled WGS sequence"/>
</dbReference>
<comment type="caution">
    <text evidence="2">The sequence shown here is derived from an EMBL/GenBank/DDBJ whole genome shotgun (WGS) entry which is preliminary data.</text>
</comment>
<keyword evidence="1" id="KW-0472">Membrane</keyword>
<name>A0AA38CSQ2_9MICO</name>
<dbReference type="RefSeq" id="WP_284252831.1">
    <property type="nucleotide sequence ID" value="NZ_BSUM01000001.1"/>
</dbReference>
<gene>
    <name evidence="2" type="ORF">GCM10025875_16360</name>
</gene>
<proteinExistence type="predicted"/>